<gene>
    <name evidence="2" type="ORF">SAMN06295900_119100</name>
</gene>
<name>A0A1X7GZ59_TRICW</name>
<reference evidence="3" key="1">
    <citation type="submission" date="2017-04" db="EMBL/GenBank/DDBJ databases">
        <authorList>
            <person name="Varghese N."/>
            <person name="Submissions S."/>
        </authorList>
    </citation>
    <scope>NUCLEOTIDE SEQUENCE [LARGE SCALE GENOMIC DNA]</scope>
    <source>
        <strain evidence="3">Ballard 720</strain>
    </source>
</reference>
<proteinExistence type="predicted"/>
<evidence type="ECO:0000313" key="2">
    <source>
        <dbReference type="EMBL" id="SMF77021.1"/>
    </source>
</evidence>
<dbReference type="Proteomes" id="UP000192911">
    <property type="component" value="Unassembled WGS sequence"/>
</dbReference>
<evidence type="ECO:0000313" key="3">
    <source>
        <dbReference type="Proteomes" id="UP000192911"/>
    </source>
</evidence>
<dbReference type="AlphaFoldDB" id="A0A1X7GZ59"/>
<dbReference type="InterPro" id="IPR040953">
    <property type="entry name" value="DUF5594"/>
</dbReference>
<accession>A0A1X7GZ59</accession>
<feature type="domain" description="DUF5594" evidence="1">
    <location>
        <begin position="40"/>
        <end position="164"/>
    </location>
</feature>
<organism evidence="2 3">
    <name type="scientific">Trinickia caryophylli</name>
    <name type="common">Paraburkholderia caryophylli</name>
    <dbReference type="NCBI Taxonomy" id="28094"/>
    <lineage>
        <taxon>Bacteria</taxon>
        <taxon>Pseudomonadati</taxon>
        <taxon>Pseudomonadota</taxon>
        <taxon>Betaproteobacteria</taxon>
        <taxon>Burkholderiales</taxon>
        <taxon>Burkholderiaceae</taxon>
        <taxon>Trinickia</taxon>
    </lineage>
</organism>
<protein>
    <recommendedName>
        <fullName evidence="1">DUF5594 domain-containing protein</fullName>
    </recommendedName>
</protein>
<dbReference type="Pfam" id="PF18057">
    <property type="entry name" value="DUF5594"/>
    <property type="match status" value="1"/>
</dbReference>
<sequence length="165" mass="18473">MRIERRCARSPAVPHEADRANVAIAVNEVGTTPLSEDVRMNPETAKRFEAECVPRIVAALQHYFGETTRASVTSYDGPNRPTTIMLRAAPQGHQRPYSYPLELHFTWDPCEIETLMRPDGGARFAHYLEALPRKLRAWESARGIDARSRTQAAPSILLGSLDFEG</sequence>
<evidence type="ECO:0000259" key="1">
    <source>
        <dbReference type="Pfam" id="PF18057"/>
    </source>
</evidence>
<keyword evidence="3" id="KW-1185">Reference proteome</keyword>
<dbReference type="EMBL" id="FXAH01000019">
    <property type="protein sequence ID" value="SMF77021.1"/>
    <property type="molecule type" value="Genomic_DNA"/>
</dbReference>